<evidence type="ECO:0000256" key="1">
    <source>
        <dbReference type="ARBA" id="ARBA00022475"/>
    </source>
</evidence>
<dbReference type="EMBL" id="JAUEDK010000071">
    <property type="protein sequence ID" value="MDN0077502.1"/>
    <property type="molecule type" value="Genomic_DNA"/>
</dbReference>
<keyword evidence="3" id="KW-0812">Transmembrane</keyword>
<proteinExistence type="predicted"/>
<reference evidence="6" key="1">
    <citation type="submission" date="2023-06" db="EMBL/GenBank/DDBJ databases">
        <authorList>
            <person name="Zhang S."/>
        </authorList>
    </citation>
    <scope>NUCLEOTIDE SEQUENCE</scope>
    <source>
        <strain evidence="6">SG2303</strain>
    </source>
</reference>
<dbReference type="PANTHER" id="PTHR37481:SF1">
    <property type="entry name" value="LIPOPOLYSACCHARIDE EXPORT SYSTEM PROTEIN LPTC"/>
    <property type="match status" value="1"/>
</dbReference>
<dbReference type="NCBIfam" id="TIGR04409">
    <property type="entry name" value="LptC_YrbK"/>
    <property type="match status" value="1"/>
</dbReference>
<evidence type="ECO:0000256" key="5">
    <source>
        <dbReference type="ARBA" id="ARBA00023136"/>
    </source>
</evidence>
<dbReference type="PANTHER" id="PTHR37481">
    <property type="entry name" value="LIPOPOLYSACCHARIDE EXPORT SYSTEM PROTEIN LPTC"/>
    <property type="match status" value="1"/>
</dbReference>
<name>A0ABT7XUN2_9NEIS</name>
<dbReference type="InterPro" id="IPR026265">
    <property type="entry name" value="LptC"/>
</dbReference>
<dbReference type="Pfam" id="PF06835">
    <property type="entry name" value="LptC"/>
    <property type="match status" value="1"/>
</dbReference>
<keyword evidence="4" id="KW-1133">Transmembrane helix</keyword>
<dbReference type="Gene3D" id="2.60.450.10">
    <property type="entry name" value="Lipopolysaccharide (LPS) transport protein A like domain"/>
    <property type="match status" value="1"/>
</dbReference>
<accession>A0ABT7XUN2</accession>
<keyword evidence="7" id="KW-1185">Reference proteome</keyword>
<evidence type="ECO:0000256" key="3">
    <source>
        <dbReference type="ARBA" id="ARBA00022692"/>
    </source>
</evidence>
<organism evidence="6 7">
    <name type="scientific">Crenobacter oryzisoli</name>
    <dbReference type="NCBI Taxonomy" id="3056844"/>
    <lineage>
        <taxon>Bacteria</taxon>
        <taxon>Pseudomonadati</taxon>
        <taxon>Pseudomonadota</taxon>
        <taxon>Betaproteobacteria</taxon>
        <taxon>Neisseriales</taxon>
        <taxon>Neisseriaceae</taxon>
        <taxon>Crenobacter</taxon>
    </lineage>
</organism>
<evidence type="ECO:0000256" key="2">
    <source>
        <dbReference type="ARBA" id="ARBA00022519"/>
    </source>
</evidence>
<comment type="caution">
    <text evidence="6">The sequence shown here is derived from an EMBL/GenBank/DDBJ whole genome shotgun (WGS) entry which is preliminary data.</text>
</comment>
<evidence type="ECO:0000313" key="6">
    <source>
        <dbReference type="EMBL" id="MDN0077502.1"/>
    </source>
</evidence>
<protein>
    <submittedName>
        <fullName evidence="6">LPS export ABC transporter periplasmic protein LptC</fullName>
    </submittedName>
</protein>
<gene>
    <name evidence="6" type="primary">lptC</name>
    <name evidence="6" type="ORF">QU481_22005</name>
</gene>
<evidence type="ECO:0000256" key="4">
    <source>
        <dbReference type="ARBA" id="ARBA00022989"/>
    </source>
</evidence>
<dbReference type="RefSeq" id="WP_289832135.1">
    <property type="nucleotide sequence ID" value="NZ_JAUEDK010000071.1"/>
</dbReference>
<keyword evidence="5" id="KW-0472">Membrane</keyword>
<dbReference type="InterPro" id="IPR010664">
    <property type="entry name" value="LipoPS_assembly_LptC-rel"/>
</dbReference>
<dbReference type="InterPro" id="IPR052363">
    <property type="entry name" value="LPS_export_LptC"/>
</dbReference>
<evidence type="ECO:0000313" key="7">
    <source>
        <dbReference type="Proteomes" id="UP001168540"/>
    </source>
</evidence>
<keyword evidence="2" id="KW-0997">Cell inner membrane</keyword>
<sequence length="187" mass="21028">MIRSHRPFVIALVGLMAALTFWLDQVSRWTPGEQQLDPNKPEFVAEHFTATRFGPQGLLLDRLTATRMWQYPDKHEMYFEAPLLKVFDNGVMQYQIQGEVGRYDTKTKIALYDKKATLFKPATAKDPEITMDTSALWADTAKGLARSSAPVTVHYGQSVVNSVGFSYDQKAGLVTLHSQAKATYVKP</sequence>
<keyword evidence="1" id="KW-1003">Cell membrane</keyword>
<dbReference type="Proteomes" id="UP001168540">
    <property type="component" value="Unassembled WGS sequence"/>
</dbReference>